<feature type="region of interest" description="Disordered" evidence="2">
    <location>
        <begin position="190"/>
        <end position="261"/>
    </location>
</feature>
<protein>
    <submittedName>
        <fullName evidence="4">FHA domain-containing protein</fullName>
    </submittedName>
</protein>
<dbReference type="PROSITE" id="PS50006">
    <property type="entry name" value="FHA_DOMAIN"/>
    <property type="match status" value="1"/>
</dbReference>
<evidence type="ECO:0000256" key="1">
    <source>
        <dbReference type="ARBA" id="ARBA00022553"/>
    </source>
</evidence>
<keyword evidence="5" id="KW-1185">Reference proteome</keyword>
<evidence type="ECO:0000313" key="4">
    <source>
        <dbReference type="EMBL" id="RRC95537.1"/>
    </source>
</evidence>
<dbReference type="AlphaFoldDB" id="A0A3P1SEY5"/>
<dbReference type="RefSeq" id="WP_124869216.1">
    <property type="nucleotide sequence ID" value="NZ_RQZF01000003.1"/>
</dbReference>
<keyword evidence="1" id="KW-0597">Phosphoprotein</keyword>
<dbReference type="InterPro" id="IPR000253">
    <property type="entry name" value="FHA_dom"/>
</dbReference>
<dbReference type="Pfam" id="PF00498">
    <property type="entry name" value="FHA"/>
    <property type="match status" value="1"/>
</dbReference>
<dbReference type="SMART" id="SM00240">
    <property type="entry name" value="FHA"/>
    <property type="match status" value="1"/>
</dbReference>
<dbReference type="CDD" id="cd00060">
    <property type="entry name" value="FHA"/>
    <property type="match status" value="1"/>
</dbReference>
<dbReference type="SUPFAM" id="SSF49879">
    <property type="entry name" value="SMAD/FHA domain"/>
    <property type="match status" value="1"/>
</dbReference>
<feature type="domain" description="FHA" evidence="3">
    <location>
        <begin position="473"/>
        <end position="534"/>
    </location>
</feature>
<sequence length="565" mass="60680">MKNWKWTIGSAPAAIAPGGVVVLENGYEQLAHRLWEMLNSDAGLGRILQEITAASNADLESLPSFVVMIHNGDSEHIAVRGSFDIDLHMGGHSQTISGASLITWSEQRDIRAEGWRIRSTLAAIDPVATEWAASSGVLPVHTLSFGTESSGSSDKEGDTAELSADILPDISNNAADAPHIVSEEHDAEPVDLIGDTDPITPVDGLPSGELLDVTPTEDRREEAALPEPEALETPPEPEPLPAVETPVEEAAPTEDASVGEEVVPSLEVDATNEEQSHAPPPVAEVIDHVAIFDEEPAVVESAEAVEIVDATGDHADEARVEGEEVPEMITGADVSATTEDAVHEESAFGATPTNISEEYPAEFTSGKFFIDSVPQEFIPADTQSSPEDNGDFGDHAGDTVMVTGATVSDPHSTDEVPQILAILCEDGHPNPTHVKQCRVCEKPMSRNLVRVPRPPLGSLIFSTGEVVSLDRDVVVGRRPSAKHQEGRLEPRLVTLPSPNREISRNHCEIRVDGWDIRIRDLGSNNGTFLTREGQEPLRVGEAFPVILRNGDTIDLGESITIRLEY</sequence>
<organism evidence="4 5">
    <name type="scientific">Schaalia canis</name>
    <dbReference type="NCBI Taxonomy" id="100469"/>
    <lineage>
        <taxon>Bacteria</taxon>
        <taxon>Bacillati</taxon>
        <taxon>Actinomycetota</taxon>
        <taxon>Actinomycetes</taxon>
        <taxon>Actinomycetales</taxon>
        <taxon>Actinomycetaceae</taxon>
        <taxon>Schaalia</taxon>
    </lineage>
</organism>
<name>A0A3P1SEY5_9ACTO</name>
<gene>
    <name evidence="4" type="ORF">EII11_04485</name>
</gene>
<evidence type="ECO:0000313" key="5">
    <source>
        <dbReference type="Proteomes" id="UP000280444"/>
    </source>
</evidence>
<dbReference type="Gene3D" id="2.60.200.20">
    <property type="match status" value="1"/>
</dbReference>
<evidence type="ECO:0000259" key="3">
    <source>
        <dbReference type="PROSITE" id="PS50006"/>
    </source>
</evidence>
<dbReference type="EMBL" id="RQZF01000003">
    <property type="protein sequence ID" value="RRC95537.1"/>
    <property type="molecule type" value="Genomic_DNA"/>
</dbReference>
<dbReference type="InterPro" id="IPR008984">
    <property type="entry name" value="SMAD_FHA_dom_sf"/>
</dbReference>
<proteinExistence type="predicted"/>
<accession>A0A3P1SEY5</accession>
<reference evidence="4 5" key="1">
    <citation type="submission" date="2018-11" db="EMBL/GenBank/DDBJ databases">
        <title>Genomes From Bacteria Associated with the Canine Oral Cavity: a Test Case for Automated Genome-Based Taxonomic Assignment.</title>
        <authorList>
            <person name="Coil D.A."/>
            <person name="Jospin G."/>
            <person name="Darling A.E."/>
            <person name="Wallis C."/>
            <person name="Davis I.J."/>
            <person name="Harris S."/>
            <person name="Eisen J.A."/>
            <person name="Holcombe L.J."/>
            <person name="O'Flynn C."/>
        </authorList>
    </citation>
    <scope>NUCLEOTIDE SEQUENCE [LARGE SCALE GENOMIC DNA]</scope>
    <source>
        <strain evidence="4 5">OH770</strain>
    </source>
</reference>
<dbReference type="OrthoDB" id="5485098at2"/>
<feature type="compositionally biased region" description="Low complexity" evidence="2">
    <location>
        <begin position="241"/>
        <end position="254"/>
    </location>
</feature>
<evidence type="ECO:0000256" key="2">
    <source>
        <dbReference type="SAM" id="MobiDB-lite"/>
    </source>
</evidence>
<comment type="caution">
    <text evidence="4">The sequence shown here is derived from an EMBL/GenBank/DDBJ whole genome shotgun (WGS) entry which is preliminary data.</text>
</comment>
<dbReference type="Proteomes" id="UP000280444">
    <property type="component" value="Unassembled WGS sequence"/>
</dbReference>